<evidence type="ECO:0000259" key="6">
    <source>
        <dbReference type="Pfam" id="PF01048"/>
    </source>
</evidence>
<feature type="active site" description="Proton donor" evidence="5">
    <location>
        <position position="204"/>
    </location>
</feature>
<dbReference type="NCBIfam" id="NF009914">
    <property type="entry name" value="PRK13374.1"/>
    <property type="match status" value="1"/>
</dbReference>
<reference evidence="7 8" key="1">
    <citation type="submission" date="2016-10" db="EMBL/GenBank/DDBJ databases">
        <title>Draft genome sequences of four alkaliphilic bacteria belonging to the Anaerobacillus genus.</title>
        <authorList>
            <person name="Bassil N.M."/>
            <person name="Lloyd J.R."/>
        </authorList>
    </citation>
    <scope>NUCLEOTIDE SEQUENCE [LARGE SCALE GENOMIC DNA]</scope>
    <source>
        <strain evidence="7 8">DSM 15340</strain>
    </source>
</reference>
<dbReference type="PROSITE" id="PS01232">
    <property type="entry name" value="PNP_UDP_1"/>
    <property type="match status" value="1"/>
</dbReference>
<dbReference type="RefSeq" id="WP_071314852.1">
    <property type="nucleotide sequence ID" value="NZ_MLQQ01000058.1"/>
</dbReference>
<dbReference type="InterPro" id="IPR018016">
    <property type="entry name" value="Nucleoside_phosphorylase_CS"/>
</dbReference>
<dbReference type="SUPFAM" id="SSF53167">
    <property type="entry name" value="Purine and uridine phosphorylases"/>
    <property type="match status" value="1"/>
</dbReference>
<dbReference type="GO" id="GO:0004731">
    <property type="term" value="F:purine-nucleoside phosphorylase activity"/>
    <property type="evidence" value="ECO:0007669"/>
    <property type="project" value="UniProtKB-UniRule"/>
</dbReference>
<dbReference type="NCBIfam" id="TIGR00107">
    <property type="entry name" value="deoD"/>
    <property type="match status" value="1"/>
</dbReference>
<dbReference type="GO" id="GO:0006152">
    <property type="term" value="P:purine nucleoside catabolic process"/>
    <property type="evidence" value="ECO:0007669"/>
    <property type="project" value="TreeGrafter"/>
</dbReference>
<comment type="similarity">
    <text evidence="1 5">Belongs to the PNP/UDP phosphorylase family.</text>
</comment>
<keyword evidence="3 5" id="KW-0808">Transferase</keyword>
<comment type="subunit">
    <text evidence="5">Homohexamer; trimer of homodimers.</text>
</comment>
<comment type="function">
    <text evidence="5">Catalyzes the reversible phosphorolytic breakdown of the N-glycosidic bond in the beta-(deoxy)ribonucleoside molecules, with the formation of the corresponding free purine bases and pentose-1-phosphate.</text>
</comment>
<dbReference type="GO" id="GO:0004850">
    <property type="term" value="F:uridine phosphorylase activity"/>
    <property type="evidence" value="ECO:0007669"/>
    <property type="project" value="UniProtKB-EC"/>
</dbReference>
<protein>
    <recommendedName>
        <fullName evidence="5">Purine nucleoside phosphorylase DeoD-type</fullName>
        <shortName evidence="5">PNP</shortName>
        <ecNumber evidence="5">2.4.2.1</ecNumber>
    </recommendedName>
</protein>
<feature type="binding site" description="in other chain" evidence="5">
    <location>
        <begin position="179"/>
        <end position="181"/>
    </location>
    <ligand>
        <name>a purine D-ribonucleoside</name>
        <dbReference type="ChEBI" id="CHEBI:142355"/>
        <note>ligand shared between dimeric partners</note>
    </ligand>
</feature>
<dbReference type="PANTHER" id="PTHR43691">
    <property type="entry name" value="URIDINE PHOSPHORYLASE"/>
    <property type="match status" value="1"/>
</dbReference>
<dbReference type="CDD" id="cd09006">
    <property type="entry name" value="PNP_EcPNPI-like"/>
    <property type="match status" value="1"/>
</dbReference>
<feature type="binding site" evidence="5">
    <location>
        <position position="4"/>
    </location>
    <ligand>
        <name>a purine D-ribonucleoside</name>
        <dbReference type="ChEBI" id="CHEBI:142355"/>
        <note>ligand shared between dimeric partners</note>
    </ligand>
</feature>
<dbReference type="PANTHER" id="PTHR43691:SF11">
    <property type="entry name" value="FI09636P-RELATED"/>
    <property type="match status" value="1"/>
</dbReference>
<dbReference type="Proteomes" id="UP000180098">
    <property type="component" value="Unassembled WGS sequence"/>
</dbReference>
<dbReference type="HAMAP" id="MF_01627">
    <property type="entry name" value="Pur_nucleosid_phosp"/>
    <property type="match status" value="1"/>
</dbReference>
<dbReference type="GO" id="GO:0005829">
    <property type="term" value="C:cytosol"/>
    <property type="evidence" value="ECO:0007669"/>
    <property type="project" value="TreeGrafter"/>
</dbReference>
<evidence type="ECO:0000256" key="2">
    <source>
        <dbReference type="ARBA" id="ARBA00022676"/>
    </source>
</evidence>
<feature type="binding site" description="in other chain" evidence="5">
    <location>
        <position position="24"/>
    </location>
    <ligand>
        <name>phosphate</name>
        <dbReference type="ChEBI" id="CHEBI:43474"/>
        <note>ligand shared between dimeric partners</note>
    </ligand>
</feature>
<comment type="catalytic activity">
    <reaction evidence="4">
        <text>uridine + phosphate = alpha-D-ribose 1-phosphate + uracil</text>
        <dbReference type="Rhea" id="RHEA:24388"/>
        <dbReference type="ChEBI" id="CHEBI:16704"/>
        <dbReference type="ChEBI" id="CHEBI:17568"/>
        <dbReference type="ChEBI" id="CHEBI:43474"/>
        <dbReference type="ChEBI" id="CHEBI:57720"/>
        <dbReference type="EC" id="2.4.2.3"/>
    </reaction>
</comment>
<evidence type="ECO:0000256" key="3">
    <source>
        <dbReference type="ARBA" id="ARBA00022679"/>
    </source>
</evidence>
<dbReference type="InterPro" id="IPR004402">
    <property type="entry name" value="DeoD-type"/>
</dbReference>
<gene>
    <name evidence="5" type="primary">deoD</name>
    <name evidence="7" type="ORF">BKP35_18450</name>
</gene>
<feature type="domain" description="Nucleoside phosphorylase" evidence="6">
    <location>
        <begin position="16"/>
        <end position="225"/>
    </location>
</feature>
<dbReference type="Pfam" id="PF01048">
    <property type="entry name" value="PNP_UDP_1"/>
    <property type="match status" value="1"/>
</dbReference>
<keyword evidence="2 5" id="KW-0328">Glycosyltransferase</keyword>
<feature type="site" description="Important for catalytic activity" evidence="5">
    <location>
        <position position="217"/>
    </location>
</feature>
<dbReference type="OrthoDB" id="9782889at2"/>
<evidence type="ECO:0000256" key="5">
    <source>
        <dbReference type="HAMAP-Rule" id="MF_01627"/>
    </source>
</evidence>
<dbReference type="EMBL" id="MLQQ01000058">
    <property type="protein sequence ID" value="OIJ07663.1"/>
    <property type="molecule type" value="Genomic_DNA"/>
</dbReference>
<dbReference type="NCBIfam" id="NF004489">
    <property type="entry name" value="PRK05819.1"/>
    <property type="match status" value="1"/>
</dbReference>
<comment type="caution">
    <text evidence="7">The sequence shown here is derived from an EMBL/GenBank/DDBJ whole genome shotgun (WGS) entry which is preliminary data.</text>
</comment>
<evidence type="ECO:0000313" key="8">
    <source>
        <dbReference type="Proteomes" id="UP000180098"/>
    </source>
</evidence>
<feature type="binding site" description="in other chain" evidence="5">
    <location>
        <begin position="87"/>
        <end position="90"/>
    </location>
    <ligand>
        <name>phosphate</name>
        <dbReference type="ChEBI" id="CHEBI:43474"/>
        <note>ligand shared between dimeric partners</note>
    </ligand>
</feature>
<dbReference type="InterPro" id="IPR000845">
    <property type="entry name" value="Nucleoside_phosphorylase_d"/>
</dbReference>
<dbReference type="AlphaFoldDB" id="A0A1S2L6Q5"/>
<dbReference type="EC" id="2.4.2.1" evidence="5"/>
<organism evidence="7 8">
    <name type="scientific">Anaerobacillus arseniciselenatis</name>
    <dbReference type="NCBI Taxonomy" id="85682"/>
    <lineage>
        <taxon>Bacteria</taxon>
        <taxon>Bacillati</taxon>
        <taxon>Bacillota</taxon>
        <taxon>Bacilli</taxon>
        <taxon>Bacillales</taxon>
        <taxon>Bacillaceae</taxon>
        <taxon>Anaerobacillus</taxon>
    </lineage>
</organism>
<accession>A0A1S2L6Q5</accession>
<feature type="binding site" description="in other chain" evidence="5">
    <location>
        <begin position="203"/>
        <end position="204"/>
    </location>
    <ligand>
        <name>a purine D-ribonucleoside</name>
        <dbReference type="ChEBI" id="CHEBI:142355"/>
        <note>ligand shared between dimeric partners</note>
    </ligand>
</feature>
<proteinExistence type="inferred from homology"/>
<comment type="catalytic activity">
    <reaction evidence="5">
        <text>a purine 2'-deoxy-D-ribonucleoside + phosphate = a purine nucleobase + 2-deoxy-alpha-D-ribose 1-phosphate</text>
        <dbReference type="Rhea" id="RHEA:36431"/>
        <dbReference type="ChEBI" id="CHEBI:26386"/>
        <dbReference type="ChEBI" id="CHEBI:43474"/>
        <dbReference type="ChEBI" id="CHEBI:57259"/>
        <dbReference type="ChEBI" id="CHEBI:142361"/>
        <dbReference type="EC" id="2.4.2.1"/>
    </reaction>
</comment>
<evidence type="ECO:0000256" key="4">
    <source>
        <dbReference type="ARBA" id="ARBA00048447"/>
    </source>
</evidence>
<sequence>MSVHIGAKENEIAESILLPGDPLRAKYIAENFLEDAKCYNEVRGMLGFTGTYKGKRVSVQGTGMGIPSISIYAQELIQSYGVKNLIRVGTCGAIQEDVKVRDLILAMSASTDSAVNRIRFKGIDFAPTANFDLLKTAYDISIERGKQINVGNVFTGDTFYNEDKEAVQNWANHGILALEMETAALYTLAAKFGVKALSVLTVSDHVITGEETSSEERQKTFGEMVEIALDTAIKF</sequence>
<feature type="binding site" description="in other chain" evidence="5">
    <location>
        <position position="20"/>
    </location>
    <ligand>
        <name>phosphate</name>
        <dbReference type="ChEBI" id="CHEBI:43474"/>
        <note>ligand shared between dimeric partners</note>
    </ligand>
</feature>
<keyword evidence="8" id="KW-1185">Reference proteome</keyword>
<evidence type="ECO:0000313" key="7">
    <source>
        <dbReference type="EMBL" id="OIJ07663.1"/>
    </source>
</evidence>
<name>A0A1S2L6Q5_9BACI</name>
<evidence type="ECO:0000256" key="1">
    <source>
        <dbReference type="ARBA" id="ARBA00010456"/>
    </source>
</evidence>
<comment type="catalytic activity">
    <reaction evidence="5">
        <text>a purine D-ribonucleoside + phosphate = a purine nucleobase + alpha-D-ribose 1-phosphate</text>
        <dbReference type="Rhea" id="RHEA:19805"/>
        <dbReference type="ChEBI" id="CHEBI:26386"/>
        <dbReference type="ChEBI" id="CHEBI:43474"/>
        <dbReference type="ChEBI" id="CHEBI:57720"/>
        <dbReference type="ChEBI" id="CHEBI:142355"/>
        <dbReference type="EC" id="2.4.2.1"/>
    </reaction>
</comment>
<dbReference type="Gene3D" id="3.40.50.1580">
    <property type="entry name" value="Nucleoside phosphorylase domain"/>
    <property type="match status" value="1"/>
</dbReference>
<dbReference type="InterPro" id="IPR035994">
    <property type="entry name" value="Nucleoside_phosphorylase_sf"/>
</dbReference>
<feature type="binding site" evidence="5">
    <location>
        <position position="43"/>
    </location>
    <ligand>
        <name>phosphate</name>
        <dbReference type="ChEBI" id="CHEBI:43474"/>
        <note>ligand shared between dimeric partners</note>
    </ligand>
</feature>